<feature type="region of interest" description="Disordered" evidence="1">
    <location>
        <begin position="23"/>
        <end position="68"/>
    </location>
</feature>
<accession>A0A917W4U4</accession>
<proteinExistence type="predicted"/>
<evidence type="ECO:0000256" key="1">
    <source>
        <dbReference type="SAM" id="MobiDB-lite"/>
    </source>
</evidence>
<evidence type="ECO:0000313" key="3">
    <source>
        <dbReference type="Proteomes" id="UP000613840"/>
    </source>
</evidence>
<dbReference type="AlphaFoldDB" id="A0A917W4U4"/>
<organism evidence="2 3">
    <name type="scientific">Microlunatus endophyticus</name>
    <dbReference type="NCBI Taxonomy" id="1716077"/>
    <lineage>
        <taxon>Bacteria</taxon>
        <taxon>Bacillati</taxon>
        <taxon>Actinomycetota</taxon>
        <taxon>Actinomycetes</taxon>
        <taxon>Propionibacteriales</taxon>
        <taxon>Propionibacteriaceae</taxon>
        <taxon>Microlunatus</taxon>
    </lineage>
</organism>
<sequence length="202" mass="21351">MAVGLLAGGCTLPALPGVAQHRVAPSVPAPAPSSPQRRVGADTPHPFPDDLPSGRPRGLTAAQQRVDREDPDAVAAAFVVRLELWDTELDRRPNDAARRAAPYATPQLRAQLLSATPEAAPGNRWEVLARHRGWTTVTTESGGIGEDPPTSDTAAVRAVTPVPVDHGVDGWTSSPDPPGTYIVKLSRVGKGRPWSVSSYTIQ</sequence>
<reference evidence="2" key="2">
    <citation type="submission" date="2020-09" db="EMBL/GenBank/DDBJ databases">
        <authorList>
            <person name="Sun Q."/>
            <person name="Zhou Y."/>
        </authorList>
    </citation>
    <scope>NUCLEOTIDE SEQUENCE</scope>
    <source>
        <strain evidence="2">CGMCC 4.7306</strain>
    </source>
</reference>
<dbReference type="EMBL" id="BMMZ01000007">
    <property type="protein sequence ID" value="GGL68582.1"/>
    <property type="molecule type" value="Genomic_DNA"/>
</dbReference>
<reference evidence="2" key="1">
    <citation type="journal article" date="2014" name="Int. J. Syst. Evol. Microbiol.">
        <title>Complete genome sequence of Corynebacterium casei LMG S-19264T (=DSM 44701T), isolated from a smear-ripened cheese.</title>
        <authorList>
            <consortium name="US DOE Joint Genome Institute (JGI-PGF)"/>
            <person name="Walter F."/>
            <person name="Albersmeier A."/>
            <person name="Kalinowski J."/>
            <person name="Ruckert C."/>
        </authorList>
    </citation>
    <scope>NUCLEOTIDE SEQUENCE</scope>
    <source>
        <strain evidence="2">CGMCC 4.7306</strain>
    </source>
</reference>
<gene>
    <name evidence="2" type="ORF">GCM10011575_28990</name>
</gene>
<protein>
    <submittedName>
        <fullName evidence="2">Uncharacterized protein</fullName>
    </submittedName>
</protein>
<name>A0A917W4U4_9ACTN</name>
<evidence type="ECO:0000313" key="2">
    <source>
        <dbReference type="EMBL" id="GGL68582.1"/>
    </source>
</evidence>
<comment type="caution">
    <text evidence="2">The sequence shown here is derived from an EMBL/GenBank/DDBJ whole genome shotgun (WGS) entry which is preliminary data.</text>
</comment>
<dbReference type="Proteomes" id="UP000613840">
    <property type="component" value="Unassembled WGS sequence"/>
</dbReference>
<keyword evidence="3" id="KW-1185">Reference proteome</keyword>
<dbReference type="RefSeq" id="WP_188896102.1">
    <property type="nucleotide sequence ID" value="NZ_BMMZ01000007.1"/>
</dbReference>